<accession>A0A9P8XYN8</accession>
<sequence length="231" mass="24919">MPAWMEKFITREDVSPDPRRSSGERPAVDVHYTALHGGHKRILGMQGDTEPRWVSVLGAWGSKVKVTRGAGGDDGKKDQGTKLAVIDFHNLTLHPHIELDRPDYGVTKVSLMDGQFDASECSDGALGILRRKETGSAYNGAATWEMRTFDPSLDAAAAAAASELIVSASIDAGQLNGVISIWRAGLSEEAIEQLVLVAVSQIEYIKFITRISQRSAVMGGGRATWMVAQAL</sequence>
<reference evidence="1" key="1">
    <citation type="journal article" date="2021" name="Nat. Commun.">
        <title>Genetic determinants of endophytism in the Arabidopsis root mycobiome.</title>
        <authorList>
            <person name="Mesny F."/>
            <person name="Miyauchi S."/>
            <person name="Thiergart T."/>
            <person name="Pickel B."/>
            <person name="Atanasova L."/>
            <person name="Karlsson M."/>
            <person name="Huettel B."/>
            <person name="Barry K.W."/>
            <person name="Haridas S."/>
            <person name="Chen C."/>
            <person name="Bauer D."/>
            <person name="Andreopoulos W."/>
            <person name="Pangilinan J."/>
            <person name="LaButti K."/>
            <person name="Riley R."/>
            <person name="Lipzen A."/>
            <person name="Clum A."/>
            <person name="Drula E."/>
            <person name="Henrissat B."/>
            <person name="Kohler A."/>
            <person name="Grigoriev I.V."/>
            <person name="Martin F.M."/>
            <person name="Hacquard S."/>
        </authorList>
    </citation>
    <scope>NUCLEOTIDE SEQUENCE</scope>
    <source>
        <strain evidence="1">MPI-CAGE-CH-0230</strain>
    </source>
</reference>
<name>A0A9P8XYN8_9PEZI</name>
<organism evidence="1 2">
    <name type="scientific">Microdochium trichocladiopsis</name>
    <dbReference type="NCBI Taxonomy" id="1682393"/>
    <lineage>
        <taxon>Eukaryota</taxon>
        <taxon>Fungi</taxon>
        <taxon>Dikarya</taxon>
        <taxon>Ascomycota</taxon>
        <taxon>Pezizomycotina</taxon>
        <taxon>Sordariomycetes</taxon>
        <taxon>Xylariomycetidae</taxon>
        <taxon>Xylariales</taxon>
        <taxon>Microdochiaceae</taxon>
        <taxon>Microdochium</taxon>
    </lineage>
</organism>
<gene>
    <name evidence="1" type="ORF">B0I36DRAFT_415915</name>
</gene>
<dbReference type="RefSeq" id="XP_046008058.1">
    <property type="nucleotide sequence ID" value="XM_046162057.1"/>
</dbReference>
<comment type="caution">
    <text evidence="1">The sequence shown here is derived from an EMBL/GenBank/DDBJ whole genome shotgun (WGS) entry which is preliminary data.</text>
</comment>
<protein>
    <submittedName>
        <fullName evidence="1">Uncharacterized protein</fullName>
    </submittedName>
</protein>
<evidence type="ECO:0000313" key="1">
    <source>
        <dbReference type="EMBL" id="KAH7024510.1"/>
    </source>
</evidence>
<evidence type="ECO:0000313" key="2">
    <source>
        <dbReference type="Proteomes" id="UP000756346"/>
    </source>
</evidence>
<dbReference type="EMBL" id="JAGTJQ010000009">
    <property type="protein sequence ID" value="KAH7024510.1"/>
    <property type="molecule type" value="Genomic_DNA"/>
</dbReference>
<dbReference type="GeneID" id="70191603"/>
<dbReference type="Proteomes" id="UP000756346">
    <property type="component" value="Unassembled WGS sequence"/>
</dbReference>
<proteinExistence type="predicted"/>
<keyword evidence="2" id="KW-1185">Reference proteome</keyword>
<dbReference type="OrthoDB" id="5117488at2759"/>
<dbReference type="AlphaFoldDB" id="A0A9P8XYN8"/>